<dbReference type="InterPro" id="IPR001765">
    <property type="entry name" value="Carbonic_anhydrase"/>
</dbReference>
<reference evidence="8 9" key="1">
    <citation type="submission" date="2016-11" db="EMBL/GenBank/DDBJ databases">
        <authorList>
            <person name="Jaros S."/>
            <person name="Januszkiewicz K."/>
            <person name="Wedrychowicz H."/>
        </authorList>
    </citation>
    <scope>NUCLEOTIDE SEQUENCE [LARGE SCALE GENOMIC DNA]</scope>
    <source>
        <strain evidence="8 9">DSM 24574</strain>
    </source>
</reference>
<dbReference type="Pfam" id="PF00484">
    <property type="entry name" value="Pro_CA"/>
    <property type="match status" value="1"/>
</dbReference>
<dbReference type="RefSeq" id="WP_073137740.1">
    <property type="nucleotide sequence ID" value="NZ_FQWQ01000003.1"/>
</dbReference>
<comment type="catalytic activity">
    <reaction evidence="6">
        <text>hydrogencarbonate + H(+) = CO2 + H2O</text>
        <dbReference type="Rhea" id="RHEA:10748"/>
        <dbReference type="ChEBI" id="CHEBI:15377"/>
        <dbReference type="ChEBI" id="CHEBI:15378"/>
        <dbReference type="ChEBI" id="CHEBI:16526"/>
        <dbReference type="ChEBI" id="CHEBI:17544"/>
        <dbReference type="EC" id="4.2.1.1"/>
    </reaction>
</comment>
<dbReference type="GO" id="GO:0008270">
    <property type="term" value="F:zinc ion binding"/>
    <property type="evidence" value="ECO:0007669"/>
    <property type="project" value="InterPro"/>
</dbReference>
<dbReference type="EMBL" id="FQWQ01000003">
    <property type="protein sequence ID" value="SHH50619.1"/>
    <property type="molecule type" value="Genomic_DNA"/>
</dbReference>
<proteinExistence type="inferred from homology"/>
<dbReference type="EC" id="4.2.1.1" evidence="2"/>
<dbReference type="STRING" id="947013.SAMN04488109_4106"/>
<comment type="cofactor">
    <cofactor evidence="7">
        <name>Zn(2+)</name>
        <dbReference type="ChEBI" id="CHEBI:29105"/>
    </cofactor>
    <text evidence="7">Binds 1 zinc ion per subunit.</text>
</comment>
<comment type="similarity">
    <text evidence="1">Belongs to the beta-class carbonic anhydrase family.</text>
</comment>
<keyword evidence="3 7" id="KW-0479">Metal-binding</keyword>
<keyword evidence="9" id="KW-1185">Reference proteome</keyword>
<dbReference type="PANTHER" id="PTHR11002:SF76">
    <property type="entry name" value="CARBONIC ANHYDRASE"/>
    <property type="match status" value="1"/>
</dbReference>
<protein>
    <recommendedName>
        <fullName evidence="2">carbonic anhydrase</fullName>
        <ecNumber evidence="2">4.2.1.1</ecNumber>
    </recommendedName>
</protein>
<keyword evidence="5" id="KW-0456">Lyase</keyword>
<dbReference type="PANTHER" id="PTHR11002">
    <property type="entry name" value="CARBONIC ANHYDRASE"/>
    <property type="match status" value="1"/>
</dbReference>
<dbReference type="OrthoDB" id="978420at2"/>
<evidence type="ECO:0000256" key="1">
    <source>
        <dbReference type="ARBA" id="ARBA00006217"/>
    </source>
</evidence>
<dbReference type="GO" id="GO:0004089">
    <property type="term" value="F:carbonate dehydratase activity"/>
    <property type="evidence" value="ECO:0007669"/>
    <property type="project" value="UniProtKB-EC"/>
</dbReference>
<evidence type="ECO:0000313" key="8">
    <source>
        <dbReference type="EMBL" id="SHH50619.1"/>
    </source>
</evidence>
<dbReference type="InterPro" id="IPR036874">
    <property type="entry name" value="Carbonic_anhydrase_sf"/>
</dbReference>
<feature type="binding site" evidence="7">
    <location>
        <position position="74"/>
    </location>
    <ligand>
        <name>Zn(2+)</name>
        <dbReference type="ChEBI" id="CHEBI:29105"/>
    </ligand>
</feature>
<feature type="binding site" evidence="7">
    <location>
        <position position="21"/>
    </location>
    <ligand>
        <name>Zn(2+)</name>
        <dbReference type="ChEBI" id="CHEBI:29105"/>
    </ligand>
</feature>
<dbReference type="AlphaFoldDB" id="A0A1M5TIV5"/>
<evidence type="ECO:0000256" key="2">
    <source>
        <dbReference type="ARBA" id="ARBA00012925"/>
    </source>
</evidence>
<gene>
    <name evidence="8" type="ORF">SAMN04488109_4106</name>
</gene>
<dbReference type="SUPFAM" id="SSF53056">
    <property type="entry name" value="beta-carbonic anhydrase, cab"/>
    <property type="match status" value="1"/>
</dbReference>
<organism evidence="8 9">
    <name type="scientific">Chryseolinea serpens</name>
    <dbReference type="NCBI Taxonomy" id="947013"/>
    <lineage>
        <taxon>Bacteria</taxon>
        <taxon>Pseudomonadati</taxon>
        <taxon>Bacteroidota</taxon>
        <taxon>Cytophagia</taxon>
        <taxon>Cytophagales</taxon>
        <taxon>Fulvivirgaceae</taxon>
        <taxon>Chryseolinea</taxon>
    </lineage>
</organism>
<evidence type="ECO:0000256" key="4">
    <source>
        <dbReference type="ARBA" id="ARBA00022833"/>
    </source>
</evidence>
<dbReference type="Gene3D" id="3.40.1050.10">
    <property type="entry name" value="Carbonic anhydrase"/>
    <property type="match status" value="1"/>
</dbReference>
<evidence type="ECO:0000256" key="5">
    <source>
        <dbReference type="ARBA" id="ARBA00023239"/>
    </source>
</evidence>
<evidence type="ECO:0000256" key="7">
    <source>
        <dbReference type="PIRSR" id="PIRSR601765-1"/>
    </source>
</evidence>
<evidence type="ECO:0000313" key="9">
    <source>
        <dbReference type="Proteomes" id="UP000184212"/>
    </source>
</evidence>
<accession>A0A1M5TIV5</accession>
<evidence type="ECO:0000256" key="6">
    <source>
        <dbReference type="ARBA" id="ARBA00048348"/>
    </source>
</evidence>
<dbReference type="Proteomes" id="UP000184212">
    <property type="component" value="Unassembled WGS sequence"/>
</dbReference>
<keyword evidence="4 7" id="KW-0862">Zinc</keyword>
<name>A0A1M5TIV5_9BACT</name>
<evidence type="ECO:0000256" key="3">
    <source>
        <dbReference type="ARBA" id="ARBA00022723"/>
    </source>
</evidence>
<sequence length="176" mass="20023">MNSLTTLKPLIGLKKTLVITCRECGLQVTEDFSGQVFTHASLGAMLQRHDYLQQESLEYFVGTKGCTQIIVVGHTHCHIMDTLKKDPFLSRMLHFNLGAYFKNPNVRVLPKTVRDQMLLELNVIDQCKLLLDYPFLRERMQANSLHLIGVVMGNGPAQLKQVFYNNILYNTVIALN</sequence>
<dbReference type="SMART" id="SM00947">
    <property type="entry name" value="Pro_CA"/>
    <property type="match status" value="1"/>
</dbReference>
<feature type="binding site" evidence="7">
    <location>
        <position position="77"/>
    </location>
    <ligand>
        <name>Zn(2+)</name>
        <dbReference type="ChEBI" id="CHEBI:29105"/>
    </ligand>
</feature>